<dbReference type="SUPFAM" id="SSF48452">
    <property type="entry name" value="TPR-like"/>
    <property type="match status" value="1"/>
</dbReference>
<gene>
    <name evidence="2" type="ORF">PX52LOC_06784</name>
</gene>
<evidence type="ECO:0000256" key="1">
    <source>
        <dbReference type="SAM" id="SignalP"/>
    </source>
</evidence>
<dbReference type="KEGG" id="lrs:PX52LOC_06784"/>
<evidence type="ECO:0000313" key="2">
    <source>
        <dbReference type="EMBL" id="QEL19705.1"/>
    </source>
</evidence>
<dbReference type="EMBL" id="CP042425">
    <property type="protein sequence ID" value="QEL19705.1"/>
    <property type="molecule type" value="Genomic_DNA"/>
</dbReference>
<keyword evidence="3" id="KW-1185">Reference proteome</keyword>
<dbReference type="Gene3D" id="1.25.40.10">
    <property type="entry name" value="Tetratricopeptide repeat domain"/>
    <property type="match status" value="1"/>
</dbReference>
<accession>A0A5C1AMA0</accession>
<reference evidence="3" key="1">
    <citation type="submission" date="2019-08" db="EMBL/GenBank/DDBJ databases">
        <title>Limnoglobus roseus gen. nov., sp. nov., a novel freshwater planctomycete with a giant genome from the family Gemmataceae.</title>
        <authorList>
            <person name="Kulichevskaya I.S."/>
            <person name="Naumoff D.G."/>
            <person name="Miroshnikov K."/>
            <person name="Ivanova A."/>
            <person name="Philippov D.A."/>
            <person name="Hakobyan A."/>
            <person name="Rijpstra I.C."/>
            <person name="Sinninghe Damste J.S."/>
            <person name="Liesack W."/>
            <person name="Dedysh S.N."/>
        </authorList>
    </citation>
    <scope>NUCLEOTIDE SEQUENCE [LARGE SCALE GENOMIC DNA]</scope>
    <source>
        <strain evidence="3">PX52</strain>
    </source>
</reference>
<feature type="chain" id="PRO_5022682436" description="Tetratricopeptide repeat protein" evidence="1">
    <location>
        <begin position="25"/>
        <end position="243"/>
    </location>
</feature>
<dbReference type="AlphaFoldDB" id="A0A5C1AMA0"/>
<dbReference type="InterPro" id="IPR019734">
    <property type="entry name" value="TPR_rpt"/>
</dbReference>
<feature type="signal peptide" evidence="1">
    <location>
        <begin position="1"/>
        <end position="24"/>
    </location>
</feature>
<dbReference type="RefSeq" id="WP_149114068.1">
    <property type="nucleotide sequence ID" value="NZ_CP042425.1"/>
</dbReference>
<dbReference type="Proteomes" id="UP000324974">
    <property type="component" value="Chromosome"/>
</dbReference>
<evidence type="ECO:0008006" key="4">
    <source>
        <dbReference type="Google" id="ProtNLM"/>
    </source>
</evidence>
<dbReference type="OrthoDB" id="270334at2"/>
<protein>
    <recommendedName>
        <fullName evidence="4">Tetratricopeptide repeat protein</fullName>
    </recommendedName>
</protein>
<dbReference type="Pfam" id="PF13174">
    <property type="entry name" value="TPR_6"/>
    <property type="match status" value="1"/>
</dbReference>
<keyword evidence="1" id="KW-0732">Signal</keyword>
<dbReference type="InterPro" id="IPR011990">
    <property type="entry name" value="TPR-like_helical_dom_sf"/>
</dbReference>
<sequence length="243" mass="28014">MKFRYWLLSCFALGLLGIGHGITADPAKSPPTKPADDGAMVERVIAARKEYQNSLVGLYDYYAKTGDKERAKWVEEELKSFHLSNKPSYRLDISDVPPATLEAKQNRPEANNLFRLGKDYKGKGLGTEFTLNQRRAEIVFQEILAKYPDSDKIADVAYELGELYEGRSFKQYHRAAAYFERSYQWRKGGSNDARLRAARLYDKQLNERSKAIELYRDVIQHDSDKDRMKEAEKRLAELTSTRK</sequence>
<proteinExistence type="predicted"/>
<name>A0A5C1AMA0_9BACT</name>
<evidence type="ECO:0000313" key="3">
    <source>
        <dbReference type="Proteomes" id="UP000324974"/>
    </source>
</evidence>
<organism evidence="2 3">
    <name type="scientific">Limnoglobus roseus</name>
    <dbReference type="NCBI Taxonomy" id="2598579"/>
    <lineage>
        <taxon>Bacteria</taxon>
        <taxon>Pseudomonadati</taxon>
        <taxon>Planctomycetota</taxon>
        <taxon>Planctomycetia</taxon>
        <taxon>Gemmatales</taxon>
        <taxon>Gemmataceae</taxon>
        <taxon>Limnoglobus</taxon>
    </lineage>
</organism>